<reference evidence="2" key="1">
    <citation type="journal article" date="2023" name="Insect Mol. Biol.">
        <title>Genome sequencing provides insights into the evolution of gene families encoding plant cell wall-degrading enzymes in longhorned beetles.</title>
        <authorList>
            <person name="Shin N.R."/>
            <person name="Okamura Y."/>
            <person name="Kirsch R."/>
            <person name="Pauchet Y."/>
        </authorList>
    </citation>
    <scope>NUCLEOTIDE SEQUENCE</scope>
    <source>
        <strain evidence="2">RBIC_L_NR</strain>
    </source>
</reference>
<dbReference type="EMBL" id="JANEYF010003516">
    <property type="protein sequence ID" value="KAJ8935790.1"/>
    <property type="molecule type" value="Genomic_DNA"/>
</dbReference>
<comment type="caution">
    <text evidence="2">The sequence shown here is derived from an EMBL/GenBank/DDBJ whole genome shotgun (WGS) entry which is preliminary data.</text>
</comment>
<dbReference type="Gene3D" id="2.60.210.10">
    <property type="entry name" value="Apoptosis, Tumor Necrosis Factor Receptor Associated Protein 2, Chain A"/>
    <property type="match status" value="1"/>
</dbReference>
<keyword evidence="3" id="KW-1185">Reference proteome</keyword>
<dbReference type="Proteomes" id="UP001162156">
    <property type="component" value="Unassembled WGS sequence"/>
</dbReference>
<gene>
    <name evidence="2" type="ORF">NQ314_012640</name>
</gene>
<dbReference type="AlphaFoldDB" id="A0AAV8XCP3"/>
<evidence type="ECO:0000313" key="2">
    <source>
        <dbReference type="EMBL" id="KAJ8935790.1"/>
    </source>
</evidence>
<evidence type="ECO:0000313" key="3">
    <source>
        <dbReference type="Proteomes" id="UP001162156"/>
    </source>
</evidence>
<dbReference type="InterPro" id="IPR008974">
    <property type="entry name" value="TRAF-like"/>
</dbReference>
<sequence length="313" mass="35458">NNIRNDTAEEVQNAICTITTKEIEASANATITRQLKGVCTSTSTSTVTSPGTSQTDPTSLSPQSCPQPEPQPLIDMDLETDDTLPQKSGLSKRDVSVQAHPVRVRSKAVQYELNIKIDKLQTKIIQEIDGIKYILEINGFKIPEAITLKNTPMSDHQDYNKSSINKVENMTNVLVRTEEILMYNNTVMDSPDSSKYFYYWKIQNIRELLAKTDMYKSSPDFFLLGHTLHLQLYPNHLENNYFGIQLRPYSSSFLKKHKIIILNQLNFGSDIDSGVLHGRINNKIFRISEKNLAVEGFIVENSLIVKLEIFVNS</sequence>
<proteinExistence type="predicted"/>
<organism evidence="2 3">
    <name type="scientific">Rhamnusium bicolor</name>
    <dbReference type="NCBI Taxonomy" id="1586634"/>
    <lineage>
        <taxon>Eukaryota</taxon>
        <taxon>Metazoa</taxon>
        <taxon>Ecdysozoa</taxon>
        <taxon>Arthropoda</taxon>
        <taxon>Hexapoda</taxon>
        <taxon>Insecta</taxon>
        <taxon>Pterygota</taxon>
        <taxon>Neoptera</taxon>
        <taxon>Endopterygota</taxon>
        <taxon>Coleoptera</taxon>
        <taxon>Polyphaga</taxon>
        <taxon>Cucujiformia</taxon>
        <taxon>Chrysomeloidea</taxon>
        <taxon>Cerambycidae</taxon>
        <taxon>Lepturinae</taxon>
        <taxon>Rhagiini</taxon>
        <taxon>Rhamnusium</taxon>
    </lineage>
</organism>
<feature type="region of interest" description="Disordered" evidence="1">
    <location>
        <begin position="41"/>
        <end position="76"/>
    </location>
</feature>
<protein>
    <submittedName>
        <fullName evidence="2">Uncharacterized protein</fullName>
    </submittedName>
</protein>
<feature type="compositionally biased region" description="Low complexity" evidence="1">
    <location>
        <begin position="41"/>
        <end position="64"/>
    </location>
</feature>
<dbReference type="SUPFAM" id="SSF49599">
    <property type="entry name" value="TRAF domain-like"/>
    <property type="match status" value="1"/>
</dbReference>
<accession>A0AAV8XCP3</accession>
<evidence type="ECO:0000256" key="1">
    <source>
        <dbReference type="SAM" id="MobiDB-lite"/>
    </source>
</evidence>
<feature type="non-terminal residue" evidence="2">
    <location>
        <position position="1"/>
    </location>
</feature>
<name>A0AAV8XCP3_9CUCU</name>